<feature type="compositionally biased region" description="Low complexity" evidence="1">
    <location>
        <begin position="599"/>
        <end position="614"/>
    </location>
</feature>
<dbReference type="STRING" id="318479.A0A158Q6F3"/>
<keyword evidence="4" id="KW-1185">Reference proteome</keyword>
<evidence type="ECO:0000256" key="1">
    <source>
        <dbReference type="SAM" id="MobiDB-lite"/>
    </source>
</evidence>
<organism evidence="3 5">
    <name type="scientific">Dracunculus medinensis</name>
    <name type="common">Guinea worm</name>
    <dbReference type="NCBI Taxonomy" id="318479"/>
    <lineage>
        <taxon>Eukaryota</taxon>
        <taxon>Metazoa</taxon>
        <taxon>Ecdysozoa</taxon>
        <taxon>Nematoda</taxon>
        <taxon>Chromadorea</taxon>
        <taxon>Rhabditida</taxon>
        <taxon>Spirurina</taxon>
        <taxon>Dracunculoidea</taxon>
        <taxon>Dracunculidae</taxon>
        <taxon>Dracunculus</taxon>
    </lineage>
</organism>
<name>A0A158Q6F3_DRAME</name>
<evidence type="ECO:0000313" key="5">
    <source>
        <dbReference type="WBParaSite" id="DME_0000993701-mRNA-1"/>
    </source>
</evidence>
<dbReference type="EMBL" id="UYYG01001250">
    <property type="protein sequence ID" value="VDN60835.1"/>
    <property type="molecule type" value="Genomic_DNA"/>
</dbReference>
<evidence type="ECO:0000313" key="4">
    <source>
        <dbReference type="Proteomes" id="UP000274756"/>
    </source>
</evidence>
<feature type="region of interest" description="Disordered" evidence="1">
    <location>
        <begin position="733"/>
        <end position="813"/>
    </location>
</feature>
<reference evidence="5" key="1">
    <citation type="submission" date="2016-04" db="UniProtKB">
        <authorList>
            <consortium name="WormBaseParasite"/>
        </authorList>
    </citation>
    <scope>IDENTIFICATION</scope>
</reference>
<feature type="compositionally biased region" description="Basic residues" evidence="1">
    <location>
        <begin position="747"/>
        <end position="762"/>
    </location>
</feature>
<proteinExistence type="predicted"/>
<feature type="region of interest" description="Disordered" evidence="1">
    <location>
        <begin position="190"/>
        <end position="252"/>
    </location>
</feature>
<dbReference type="Proteomes" id="UP000274756">
    <property type="component" value="Unassembled WGS sequence"/>
</dbReference>
<reference evidence="2 4" key="2">
    <citation type="submission" date="2018-11" db="EMBL/GenBank/DDBJ databases">
        <authorList>
            <consortium name="Pathogen Informatics"/>
        </authorList>
    </citation>
    <scope>NUCLEOTIDE SEQUENCE [LARGE SCALE GENOMIC DNA]</scope>
</reference>
<dbReference type="Proteomes" id="UP000038040">
    <property type="component" value="Unplaced"/>
</dbReference>
<dbReference type="GO" id="GO:0003676">
    <property type="term" value="F:nucleic acid binding"/>
    <property type="evidence" value="ECO:0007669"/>
    <property type="project" value="InterPro"/>
</dbReference>
<feature type="compositionally biased region" description="Basic and acidic residues" evidence="1">
    <location>
        <begin position="190"/>
        <end position="199"/>
    </location>
</feature>
<dbReference type="InterPro" id="IPR035979">
    <property type="entry name" value="RBD_domain_sf"/>
</dbReference>
<feature type="compositionally biased region" description="Polar residues" evidence="1">
    <location>
        <begin position="221"/>
        <end position="233"/>
    </location>
</feature>
<feature type="compositionally biased region" description="Basic and acidic residues" evidence="1">
    <location>
        <begin position="770"/>
        <end position="799"/>
    </location>
</feature>
<dbReference type="OrthoDB" id="5877007at2759"/>
<feature type="compositionally biased region" description="Basic and acidic residues" evidence="1">
    <location>
        <begin position="586"/>
        <end position="598"/>
    </location>
</feature>
<dbReference type="SUPFAM" id="SSF54928">
    <property type="entry name" value="RNA-binding domain, RBD"/>
    <property type="match status" value="1"/>
</dbReference>
<protein>
    <submittedName>
        <fullName evidence="5">RRM domain-containing protein</fullName>
    </submittedName>
</protein>
<evidence type="ECO:0000313" key="3">
    <source>
        <dbReference type="Proteomes" id="UP000038040"/>
    </source>
</evidence>
<sequence length="936" mass="106874">MVEKNYWDFVGMKTCLSSSSKNISKNIEKEEKSLPKMCSKEESTDIARIVLVSGLPTEWLTIPKEMYTVSICKWFEKNFGLSDDTIENVYCCPLTDPTNQENGCRCLVSFRSRVHKHRVIAQKSKIETPTTIDDITEIPQEFLRVIEDSAVKSTVEETMDLDNQASSCDPDHIDLGINNASSNVASLDKNCDENNKSTNKESLITDSNKDYESREAGVTVSAVSPQNNTIDNTTDSKEPRNSSSKVNMDHAGNDAPFYATTNLNEEDNAVIQSESKLDEAVKEGRESSVNVSKNLSSSISRFDSHEEHYLNLPINLIGAPCFQWRESTAFILLHLSCIIACRTAAERRLLIICEALVCDLYNPWLYPILMRSRLVETNFPLLFAQDNPKDSVGRIKLYFSDETAMASCVINYLVYIRTTKARQLRIFLPQTKLTLDYKEDLNSRLGRVRSPPVTMRQLLIKSLTEDITEDMIRNIAFKNFNIESVEFRTDLLKNRCALITFPSAELAIIAHSNHNYVHFGDPKDDKGWLKVLYVCSNSLQFFTASVRGWDTKDLLTRTEFKAFKLNPSKNQRKMKFESAEENAGLDENRDPDSKEEKNPNNTTNEGTNELNSSSDVKNNNENSEKPDNEHPNLKRSGSPALERTTEIRRKRRRTRRRERDIARREDRMRRRLRTGSYSRPFDPFEKSSSHYMNDANMGLRRWDDMSRFTALEARRREFDRSFAFPARRGGRDFDYYCEPPYHSPPRPLRRRKENRRERRRIARLAAAGSDEIRGDSSRNDEQQNRDRRNNEQEKSEKDAFCTYNPGEGSTQQKQLKKVQERLQPSRMMINPGLNISRFSDYVGMGGSRGTDINASAFQGNYGFTPNMGKAMPLGALGSGMQAMGNAMQMGMPAPGANMQAMCGFETAEPQFFRTPPRVTQNPYIPIAQQTTTPYTS</sequence>
<feature type="compositionally biased region" description="Basic and acidic residues" evidence="1">
    <location>
        <begin position="657"/>
        <end position="668"/>
    </location>
</feature>
<dbReference type="AlphaFoldDB" id="A0A158Q6F3"/>
<feature type="compositionally biased region" description="Basic and acidic residues" evidence="1">
    <location>
        <begin position="622"/>
        <end position="632"/>
    </location>
</feature>
<evidence type="ECO:0000313" key="2">
    <source>
        <dbReference type="EMBL" id="VDN60835.1"/>
    </source>
</evidence>
<feature type="region of interest" description="Disordered" evidence="1">
    <location>
        <begin position="571"/>
        <end position="681"/>
    </location>
</feature>
<gene>
    <name evidence="2" type="ORF">DME_LOCUS10808</name>
</gene>
<dbReference type="WBParaSite" id="DME_0000993701-mRNA-1">
    <property type="protein sequence ID" value="DME_0000993701-mRNA-1"/>
    <property type="gene ID" value="DME_0000993701"/>
</dbReference>
<accession>A0A158Q6F3</accession>